<evidence type="ECO:0000256" key="1">
    <source>
        <dbReference type="ARBA" id="ARBA00004383"/>
    </source>
</evidence>
<dbReference type="PANTHER" id="PTHR33446">
    <property type="entry name" value="PROTEIN TONB-RELATED"/>
    <property type="match status" value="1"/>
</dbReference>
<evidence type="ECO:0000256" key="5">
    <source>
        <dbReference type="ARBA" id="ARBA00022519"/>
    </source>
</evidence>
<evidence type="ECO:0000259" key="11">
    <source>
        <dbReference type="PROSITE" id="PS52015"/>
    </source>
</evidence>
<dbReference type="InterPro" id="IPR006260">
    <property type="entry name" value="TonB/TolA_C"/>
</dbReference>
<evidence type="ECO:0000256" key="2">
    <source>
        <dbReference type="ARBA" id="ARBA00006555"/>
    </source>
</evidence>
<evidence type="ECO:0000256" key="9">
    <source>
        <dbReference type="ARBA" id="ARBA00023136"/>
    </source>
</evidence>
<evidence type="ECO:0000256" key="7">
    <source>
        <dbReference type="ARBA" id="ARBA00022927"/>
    </source>
</evidence>
<evidence type="ECO:0000256" key="6">
    <source>
        <dbReference type="ARBA" id="ARBA00022692"/>
    </source>
</evidence>
<sequence length="248" mass="26610">MSERGRHWLAMAITAGLHLLPVVLLCWVAAPAPVPAPVEETRISLRLIAPPAAPPRPLEEKQAPQPTQAAPDSAAARTRTPPPPQPTQAREGLLQASAERGTGTAPRPADAVPTLSADTHPAQAAVTAAPPAPEAPPAVQMAGIASEQWEAKLMAHLERYRYYPAAARSRRQEGIVWVRATITRDGRLQALRLERSSGQPMLDDAALKTFRRAQPLPRIPDDMPAPQELAVPVDYFLRQAAALGGPRS</sequence>
<proteinExistence type="inferred from homology"/>
<accession>A0A7V8FD29</accession>
<dbReference type="EMBL" id="WNDS01000007">
    <property type="protein sequence ID" value="KAF1012836.1"/>
    <property type="molecule type" value="Genomic_DNA"/>
</dbReference>
<keyword evidence="9" id="KW-0472">Membrane</keyword>
<evidence type="ECO:0000256" key="10">
    <source>
        <dbReference type="SAM" id="MobiDB-lite"/>
    </source>
</evidence>
<evidence type="ECO:0000256" key="3">
    <source>
        <dbReference type="ARBA" id="ARBA00022448"/>
    </source>
</evidence>
<dbReference type="GO" id="GO:0015031">
    <property type="term" value="P:protein transport"/>
    <property type="evidence" value="ECO:0007669"/>
    <property type="project" value="UniProtKB-KW"/>
</dbReference>
<comment type="subcellular location">
    <subcellularLocation>
        <location evidence="1">Cell inner membrane</location>
        <topology evidence="1">Single-pass membrane protein</topology>
        <orientation evidence="1">Periplasmic side</orientation>
    </subcellularLocation>
</comment>
<keyword evidence="8" id="KW-1133">Transmembrane helix</keyword>
<dbReference type="NCBIfam" id="TIGR01352">
    <property type="entry name" value="tonB_Cterm"/>
    <property type="match status" value="1"/>
</dbReference>
<dbReference type="GO" id="GO:0055085">
    <property type="term" value="P:transmembrane transport"/>
    <property type="evidence" value="ECO:0007669"/>
    <property type="project" value="InterPro"/>
</dbReference>
<feature type="compositionally biased region" description="Low complexity" evidence="10">
    <location>
        <begin position="63"/>
        <end position="79"/>
    </location>
</feature>
<feature type="domain" description="TonB C-terminal" evidence="11">
    <location>
        <begin position="148"/>
        <end position="244"/>
    </location>
</feature>
<dbReference type="AlphaFoldDB" id="A0A7V8FD29"/>
<feature type="region of interest" description="Disordered" evidence="10">
    <location>
        <begin position="51"/>
        <end position="139"/>
    </location>
</feature>
<dbReference type="Gene3D" id="3.30.1150.10">
    <property type="match status" value="1"/>
</dbReference>
<keyword evidence="4" id="KW-1003">Cell membrane</keyword>
<keyword evidence="5" id="KW-0997">Cell inner membrane</keyword>
<evidence type="ECO:0000313" key="13">
    <source>
        <dbReference type="Proteomes" id="UP000487117"/>
    </source>
</evidence>
<reference evidence="13" key="1">
    <citation type="journal article" date="2020" name="MBio">
        <title>Horizontal gene transfer to a defensive symbiont with a reduced genome amongst a multipartite beetle microbiome.</title>
        <authorList>
            <person name="Waterworth S.C."/>
            <person name="Florez L.V."/>
            <person name="Rees E.R."/>
            <person name="Hertweck C."/>
            <person name="Kaltenpoth M."/>
            <person name="Kwan J.C."/>
        </authorList>
    </citation>
    <scope>NUCLEOTIDE SEQUENCE [LARGE SCALE GENOMIC DNA]</scope>
</reference>
<keyword evidence="6" id="KW-0812">Transmembrane</keyword>
<dbReference type="Proteomes" id="UP000487117">
    <property type="component" value="Unassembled WGS sequence"/>
</dbReference>
<dbReference type="SUPFAM" id="SSF74653">
    <property type="entry name" value="TolA/TonB C-terminal domain"/>
    <property type="match status" value="1"/>
</dbReference>
<comment type="caution">
    <text evidence="12">The sequence shown here is derived from an EMBL/GenBank/DDBJ whole genome shotgun (WGS) entry which is preliminary data.</text>
</comment>
<keyword evidence="3" id="KW-0813">Transport</keyword>
<organism evidence="12 13">
    <name type="scientific">Stenotrophomonas maltophilia</name>
    <name type="common">Pseudomonas maltophilia</name>
    <name type="synonym">Xanthomonas maltophilia</name>
    <dbReference type="NCBI Taxonomy" id="40324"/>
    <lineage>
        <taxon>Bacteria</taxon>
        <taxon>Pseudomonadati</taxon>
        <taxon>Pseudomonadota</taxon>
        <taxon>Gammaproteobacteria</taxon>
        <taxon>Lysobacterales</taxon>
        <taxon>Lysobacteraceae</taxon>
        <taxon>Stenotrophomonas</taxon>
        <taxon>Stenotrophomonas maltophilia group</taxon>
    </lineage>
</organism>
<comment type="similarity">
    <text evidence="2">Belongs to the TonB family.</text>
</comment>
<evidence type="ECO:0000256" key="8">
    <source>
        <dbReference type="ARBA" id="ARBA00022989"/>
    </source>
</evidence>
<keyword evidence="7" id="KW-0653">Protein transport</keyword>
<evidence type="ECO:0000256" key="4">
    <source>
        <dbReference type="ARBA" id="ARBA00022475"/>
    </source>
</evidence>
<dbReference type="GO" id="GO:0005886">
    <property type="term" value="C:plasma membrane"/>
    <property type="evidence" value="ECO:0007669"/>
    <property type="project" value="UniProtKB-SubCell"/>
</dbReference>
<gene>
    <name evidence="12" type="ORF">GAK31_03916</name>
</gene>
<name>A0A7V8FD29_STEMA</name>
<evidence type="ECO:0000313" key="12">
    <source>
        <dbReference type="EMBL" id="KAF1012836.1"/>
    </source>
</evidence>
<protein>
    <recommendedName>
        <fullName evidence="11">TonB C-terminal domain-containing protein</fullName>
    </recommendedName>
</protein>
<dbReference type="InterPro" id="IPR037682">
    <property type="entry name" value="TonB_C"/>
</dbReference>
<dbReference type="InterPro" id="IPR051045">
    <property type="entry name" value="TonB-dependent_transducer"/>
</dbReference>
<dbReference type="Pfam" id="PF03544">
    <property type="entry name" value="TonB_C"/>
    <property type="match status" value="1"/>
</dbReference>
<dbReference type="PROSITE" id="PS52015">
    <property type="entry name" value="TONB_CTD"/>
    <property type="match status" value="1"/>
</dbReference>